<dbReference type="Proteomes" id="UP001196530">
    <property type="component" value="Unassembled WGS sequence"/>
</dbReference>
<comment type="cofactor">
    <cofactor evidence="1">
        <name>Mg(2+)</name>
        <dbReference type="ChEBI" id="CHEBI:18420"/>
    </cofactor>
</comment>
<comment type="function">
    <text evidence="12">Functions in the early steps of protein synthesis of a small number of specific mRNAs. Acts by directing the binding of methionyl-tRNAi to 40S ribosomal subunits. In contrast to the eIF-2 complex, it binds methionyl-tRNAi to 40S subunits in a codon-dependent manner, whereas the eIF-2 complex binds methionyl-tRNAi to 40S subunits in a GTP-dependent manner.</text>
</comment>
<feature type="region of interest" description="Disordered" evidence="15">
    <location>
        <begin position="574"/>
        <end position="654"/>
    </location>
</feature>
<dbReference type="Gene3D" id="3.30.70.141">
    <property type="entry name" value="Nucleoside diphosphate kinase-like domain"/>
    <property type="match status" value="1"/>
</dbReference>
<evidence type="ECO:0000256" key="6">
    <source>
        <dbReference type="ARBA" id="ARBA00022574"/>
    </source>
</evidence>
<dbReference type="GO" id="GO:0006228">
    <property type="term" value="P:UTP biosynthetic process"/>
    <property type="evidence" value="ECO:0007669"/>
    <property type="project" value="InterPro"/>
</dbReference>
<feature type="compositionally biased region" description="Basic and acidic residues" evidence="15">
    <location>
        <begin position="638"/>
        <end position="650"/>
    </location>
</feature>
<evidence type="ECO:0000256" key="1">
    <source>
        <dbReference type="ARBA" id="ARBA00001946"/>
    </source>
</evidence>
<evidence type="ECO:0000313" key="17">
    <source>
        <dbReference type="EMBL" id="KAG7822192.1"/>
    </source>
</evidence>
<evidence type="ECO:0000256" key="7">
    <source>
        <dbReference type="ARBA" id="ARBA00022679"/>
    </source>
</evidence>
<dbReference type="Gene3D" id="2.130.10.10">
    <property type="entry name" value="YVTN repeat-like/Quinoprotein amine dehydrogenase"/>
    <property type="match status" value="1"/>
</dbReference>
<proteinExistence type="inferred from homology"/>
<evidence type="ECO:0000256" key="13">
    <source>
        <dbReference type="PROSITE-ProRule" id="PRU00706"/>
    </source>
</evidence>
<dbReference type="GO" id="GO:0022627">
    <property type="term" value="C:cytosolic small ribosomal subunit"/>
    <property type="evidence" value="ECO:0007669"/>
    <property type="project" value="TreeGrafter"/>
</dbReference>
<comment type="similarity">
    <text evidence="3 12">Belongs to the WD repeat EIF2A family.</text>
</comment>
<dbReference type="PRINTS" id="PR01243">
    <property type="entry name" value="NUCDPKINASE"/>
</dbReference>
<keyword evidence="10 12" id="KW-0810">Translation regulation</keyword>
<dbReference type="InterPro" id="IPR001564">
    <property type="entry name" value="Nucleoside_diP_kinase"/>
</dbReference>
<feature type="binding site" evidence="13">
    <location>
        <position position="104"/>
    </location>
    <ligand>
        <name>ATP</name>
        <dbReference type="ChEBI" id="CHEBI:30616"/>
    </ligand>
</feature>
<feature type="binding site" evidence="13">
    <location>
        <position position="87"/>
    </location>
    <ligand>
        <name>ATP</name>
        <dbReference type="ChEBI" id="CHEBI:30616"/>
    </ligand>
</feature>
<comment type="caution">
    <text evidence="17">The sequence shown here is derived from an EMBL/GenBank/DDBJ whole genome shotgun (WGS) entry which is preliminary data.</text>
</comment>
<dbReference type="InterPro" id="IPR034907">
    <property type="entry name" value="NDK-like_dom"/>
</dbReference>
<dbReference type="GO" id="GO:0006183">
    <property type="term" value="P:GTP biosynthetic process"/>
    <property type="evidence" value="ECO:0007669"/>
    <property type="project" value="InterPro"/>
</dbReference>
<comment type="similarity">
    <text evidence="2 13 14">Belongs to the NDK family.</text>
</comment>
<dbReference type="AlphaFoldDB" id="A0AAN6DKN5"/>
<dbReference type="Pfam" id="PF00334">
    <property type="entry name" value="NDK"/>
    <property type="match status" value="1"/>
</dbReference>
<keyword evidence="8" id="KW-0677">Repeat</keyword>
<feature type="domain" description="Nucleoside diphosphate kinase-like" evidence="16">
    <location>
        <begin position="3"/>
        <end position="140"/>
    </location>
</feature>
<evidence type="ECO:0000313" key="18">
    <source>
        <dbReference type="Proteomes" id="UP001196530"/>
    </source>
</evidence>
<keyword evidence="7" id="KW-0808">Transferase</keyword>
<dbReference type="GO" id="GO:0006241">
    <property type="term" value="P:CTP biosynthetic process"/>
    <property type="evidence" value="ECO:0007669"/>
    <property type="project" value="InterPro"/>
</dbReference>
<dbReference type="FunFam" id="3.30.70.141:FF:000002">
    <property type="entry name" value="Nucleoside diphosphate kinase"/>
    <property type="match status" value="1"/>
</dbReference>
<dbReference type="PROSITE" id="PS51374">
    <property type="entry name" value="NDPK_LIKE"/>
    <property type="match status" value="1"/>
</dbReference>
<feature type="active site" description="Pros-phosphohistidine intermediate" evidence="13">
    <location>
        <position position="117"/>
    </location>
</feature>
<evidence type="ECO:0000256" key="8">
    <source>
        <dbReference type="ARBA" id="ARBA00022737"/>
    </source>
</evidence>
<keyword evidence="11 12" id="KW-0648">Protein biosynthesis</keyword>
<evidence type="ECO:0000256" key="11">
    <source>
        <dbReference type="ARBA" id="ARBA00022917"/>
    </source>
</evidence>
<feature type="binding site" evidence="13">
    <location>
        <position position="59"/>
    </location>
    <ligand>
        <name>ATP</name>
        <dbReference type="ChEBI" id="CHEBI:30616"/>
    </ligand>
</feature>
<dbReference type="SUPFAM" id="SSF82171">
    <property type="entry name" value="DPP6 N-terminal domain-like"/>
    <property type="match status" value="1"/>
</dbReference>
<dbReference type="GO" id="GO:0006417">
    <property type="term" value="P:regulation of translation"/>
    <property type="evidence" value="ECO:0007669"/>
    <property type="project" value="UniProtKB-KW"/>
</dbReference>
<feature type="binding site" evidence="13">
    <location>
        <position position="93"/>
    </location>
    <ligand>
        <name>ATP</name>
        <dbReference type="ChEBI" id="CHEBI:30616"/>
    </ligand>
</feature>
<evidence type="ECO:0000256" key="9">
    <source>
        <dbReference type="ARBA" id="ARBA00022777"/>
    </source>
</evidence>
<dbReference type="RefSeq" id="XP_043062562.1">
    <property type="nucleotide sequence ID" value="XM_043206387.1"/>
</dbReference>
<dbReference type="GO" id="GO:0043022">
    <property type="term" value="F:ribosome binding"/>
    <property type="evidence" value="ECO:0007669"/>
    <property type="project" value="UniProtKB-UniRule"/>
</dbReference>
<dbReference type="Pfam" id="PF08662">
    <property type="entry name" value="eIF2A"/>
    <property type="match status" value="1"/>
</dbReference>
<dbReference type="InterPro" id="IPR036850">
    <property type="entry name" value="NDK-like_dom_sf"/>
</dbReference>
<dbReference type="FunFam" id="2.130.10.10:FF:000596">
    <property type="entry name" value="Eukaryotic translation initiation factor 2A"/>
    <property type="match status" value="1"/>
</dbReference>
<keyword evidence="6" id="KW-0853">WD repeat</keyword>
<dbReference type="GO" id="GO:0003729">
    <property type="term" value="F:mRNA binding"/>
    <property type="evidence" value="ECO:0007669"/>
    <property type="project" value="TreeGrafter"/>
</dbReference>
<reference evidence="17" key="1">
    <citation type="journal article" date="2021" name="G3 (Bethesda)">
        <title>Genomic diversity, chromosomal rearrangements, and interspecies hybridization in the ogataea polymorpha species complex.</title>
        <authorList>
            <person name="Hanson S.J."/>
            <person name="Cinneide E.O."/>
            <person name="Salzberg L.I."/>
            <person name="Wolfe K.H."/>
            <person name="McGowan J."/>
            <person name="Fitzpatrick D.A."/>
            <person name="Matlin K."/>
        </authorList>
    </citation>
    <scope>NUCLEOTIDE SEQUENCE</scope>
    <source>
        <strain evidence="17">61-244</strain>
    </source>
</reference>
<dbReference type="PROSITE" id="PS00469">
    <property type="entry name" value="NDPK"/>
    <property type="match status" value="1"/>
</dbReference>
<evidence type="ECO:0000256" key="14">
    <source>
        <dbReference type="RuleBase" id="RU004011"/>
    </source>
</evidence>
<dbReference type="GeneID" id="66124718"/>
<sequence>MSTERTFIAVKPDGVQRGIFPEILRRFQNKGFKLVGIKLTLANESLLREHYADLQSKPFFPSLLSYMMSGPILATVWEGKDVVKQGRALLGATNPLQSAPGTIRGDFALDMGRNIIHGSDSVENAEKEINLWFKKEELVDYKPTMPVENFEAPSSETRCSAYSPDGTLFAYTQPSCVTICEADSGRVLFTIPVGDVFDFQFSPKGTFLTTWSKPTKLDDESGNWANNVTVWKLDLASSAGVSIQSYLNKSQSGWKAQFTSDESIFCRMINMHQIDFFKSHEPGQKAIYSINVKDLGQIQSFKMSPGKNPSLALFVPGSKGKQSYIQVYSLPNVKTPTSQKQFFNGESCQFTWNDLGTSILALVSTDVDSSNKSYYGQTTLYLLGISGAFDQRIALDKEGPIHDITWSPTSREFAVIYGYMPSQTTFFDARGNAIHSLPQNSSNTILFSPHAKFILVAGFGNLQGNVDILDRQNKFAKVASFKASNTSVCKWSPDGRYILTATTSPRLRVDNCVKIWYANGSLCYVKEFPELYSVDWRFQPLSDFPPIKGLDECCIPDVSAVEYLAKRAKISSAADKPAGAYRPPHARNQPSEPVRTLAQREALQRKKQVPGAVPAKKTIPGAVEPAKPQKQQQQKKKKGDDKPEPPKQEGEAGVIGGVISYEEKKIRNLLKKLRAIEQLKVKKENGEFLEDTQVLKIQTEPQVRKELASLGWSE</sequence>
<protein>
    <recommendedName>
        <fullName evidence="4 12">Eukaryotic translation initiation factor 2A</fullName>
        <shortName evidence="12">eIF-2A</shortName>
    </recommendedName>
</protein>
<dbReference type="InterPro" id="IPR015943">
    <property type="entry name" value="WD40/YVTN_repeat-like_dom_sf"/>
</dbReference>
<evidence type="ECO:0000256" key="10">
    <source>
        <dbReference type="ARBA" id="ARBA00022845"/>
    </source>
</evidence>
<dbReference type="InterPro" id="IPR011387">
    <property type="entry name" value="TIF2A"/>
</dbReference>
<evidence type="ECO:0000256" key="2">
    <source>
        <dbReference type="ARBA" id="ARBA00008142"/>
    </source>
</evidence>
<evidence type="ECO:0000256" key="4">
    <source>
        <dbReference type="ARBA" id="ARBA00013819"/>
    </source>
</evidence>
<dbReference type="PIRSF" id="PIRSF017222">
    <property type="entry name" value="eIF2A"/>
    <property type="match status" value="1"/>
</dbReference>
<evidence type="ECO:0000256" key="5">
    <source>
        <dbReference type="ARBA" id="ARBA00022540"/>
    </source>
</evidence>
<accession>A0AAN6DKN5</accession>
<keyword evidence="9" id="KW-0418">Kinase</keyword>
<evidence type="ECO:0000256" key="12">
    <source>
        <dbReference type="PIRNR" id="PIRNR017222"/>
    </source>
</evidence>
<dbReference type="GO" id="GO:0000049">
    <property type="term" value="F:tRNA binding"/>
    <property type="evidence" value="ECO:0007669"/>
    <property type="project" value="UniProtKB-UniRule"/>
</dbReference>
<feature type="binding site" evidence="13">
    <location>
        <position position="114"/>
    </location>
    <ligand>
        <name>ATP</name>
        <dbReference type="ChEBI" id="CHEBI:30616"/>
    </ligand>
</feature>
<dbReference type="InterPro" id="IPR023005">
    <property type="entry name" value="Nucleoside_diP_kinase_AS"/>
</dbReference>
<keyword evidence="5 12" id="KW-0396">Initiation factor</keyword>
<organism evidence="17 18">
    <name type="scientific">Pichia angusta</name>
    <name type="common">Yeast</name>
    <name type="synonym">Hansenula polymorpha</name>
    <dbReference type="NCBI Taxonomy" id="870730"/>
    <lineage>
        <taxon>Eukaryota</taxon>
        <taxon>Fungi</taxon>
        <taxon>Dikarya</taxon>
        <taxon>Ascomycota</taxon>
        <taxon>Saccharomycotina</taxon>
        <taxon>Pichiomycetes</taxon>
        <taxon>Pichiales</taxon>
        <taxon>Pichiaceae</taxon>
        <taxon>Ogataea</taxon>
    </lineage>
</organism>
<feature type="binding site" evidence="13">
    <location>
        <position position="11"/>
    </location>
    <ligand>
        <name>ATP</name>
        <dbReference type="ChEBI" id="CHEBI:30616"/>
    </ligand>
</feature>
<dbReference type="CDD" id="cd04413">
    <property type="entry name" value="NDPk_I"/>
    <property type="match status" value="1"/>
</dbReference>
<dbReference type="GO" id="GO:0004550">
    <property type="term" value="F:nucleoside diphosphate kinase activity"/>
    <property type="evidence" value="ECO:0007669"/>
    <property type="project" value="InterPro"/>
</dbReference>
<dbReference type="PANTHER" id="PTHR13227:SF0">
    <property type="entry name" value="EUKARYOTIC TRANSLATION INITIATION FACTOR 2A"/>
    <property type="match status" value="1"/>
</dbReference>
<dbReference type="SUPFAM" id="SSF54919">
    <property type="entry name" value="Nucleoside diphosphate kinase, NDK"/>
    <property type="match status" value="1"/>
</dbReference>
<dbReference type="SMART" id="SM00562">
    <property type="entry name" value="NDK"/>
    <property type="match status" value="1"/>
</dbReference>
<dbReference type="EMBL" id="JAHLUX010000001">
    <property type="protein sequence ID" value="KAG7822192.1"/>
    <property type="molecule type" value="Genomic_DNA"/>
</dbReference>
<dbReference type="GO" id="GO:0003743">
    <property type="term" value="F:translation initiation factor activity"/>
    <property type="evidence" value="ECO:0007669"/>
    <property type="project" value="UniProtKB-UniRule"/>
</dbReference>
<gene>
    <name evidence="17" type="ORF">KL928_000667</name>
</gene>
<dbReference type="HAMAP" id="MF_00451">
    <property type="entry name" value="NDP_kinase"/>
    <property type="match status" value="1"/>
</dbReference>
<dbReference type="NCBIfam" id="NF001908">
    <property type="entry name" value="PRK00668.1"/>
    <property type="match status" value="1"/>
</dbReference>
<dbReference type="PANTHER" id="PTHR13227">
    <property type="entry name" value="EUKARYOTIC TRANSLATION INITIATION FACTOR 2A"/>
    <property type="match status" value="1"/>
</dbReference>
<dbReference type="InterPro" id="IPR013979">
    <property type="entry name" value="TIF_beta_prop-like"/>
</dbReference>
<evidence type="ECO:0000256" key="15">
    <source>
        <dbReference type="SAM" id="MobiDB-lite"/>
    </source>
</evidence>
<name>A0AAN6DKN5_PICAN</name>
<evidence type="ECO:0000259" key="16">
    <source>
        <dbReference type="SMART" id="SM00562"/>
    </source>
</evidence>
<evidence type="ECO:0000256" key="3">
    <source>
        <dbReference type="ARBA" id="ARBA00009573"/>
    </source>
</evidence>